<accession>A0ABW1DMT6</accession>
<dbReference type="PANTHER" id="PTHR39335:SF1">
    <property type="entry name" value="BLL4220 PROTEIN"/>
    <property type="match status" value="1"/>
</dbReference>
<evidence type="ECO:0008006" key="4">
    <source>
        <dbReference type="Google" id="ProtNLM"/>
    </source>
</evidence>
<sequence>MKTLIRSSRSLLLVTPLLLAGALAQTGPAASTLTVRQDAKLGPVLTGPDGRTLYLFTKDVPGVSNCIGPCAVNWPPLTATALPPRPAGLSGRLSLVARADGTQQVAYNGVPLYFWKGDTKPGDTTGQGVMNVWFAVNAGPTVQMGRAGALGSVLTGPNGLTLYTFAKDTTGVSNCTGPCAINWPPLLVSQLPSRGIAVRGALGTLTRADGSKQVTYQGYPLYFWKNDTKAGEASGEGVMNVWTVARP</sequence>
<dbReference type="EMBL" id="JBHSOH010000017">
    <property type="protein sequence ID" value="MFC5849288.1"/>
    <property type="molecule type" value="Genomic_DNA"/>
</dbReference>
<keyword evidence="1" id="KW-0732">Signal</keyword>
<dbReference type="Pfam" id="PF03640">
    <property type="entry name" value="Lipoprotein_15"/>
    <property type="match status" value="4"/>
</dbReference>
<feature type="chain" id="PRO_5046321460" description="Lipoprotein" evidence="1">
    <location>
        <begin position="25"/>
        <end position="247"/>
    </location>
</feature>
<organism evidence="2 3">
    <name type="scientific">Deinococcus petrolearius</name>
    <dbReference type="NCBI Taxonomy" id="1751295"/>
    <lineage>
        <taxon>Bacteria</taxon>
        <taxon>Thermotogati</taxon>
        <taxon>Deinococcota</taxon>
        <taxon>Deinococci</taxon>
        <taxon>Deinococcales</taxon>
        <taxon>Deinococcaceae</taxon>
        <taxon>Deinococcus</taxon>
    </lineage>
</organism>
<protein>
    <recommendedName>
        <fullName evidence="4">Lipoprotein</fullName>
    </recommendedName>
</protein>
<name>A0ABW1DMT6_9DEIO</name>
<reference evidence="3" key="1">
    <citation type="journal article" date="2019" name="Int. J. Syst. Evol. Microbiol.">
        <title>The Global Catalogue of Microorganisms (GCM) 10K type strain sequencing project: providing services to taxonomists for standard genome sequencing and annotation.</title>
        <authorList>
            <consortium name="The Broad Institute Genomics Platform"/>
            <consortium name="The Broad Institute Genome Sequencing Center for Infectious Disease"/>
            <person name="Wu L."/>
            <person name="Ma J."/>
        </authorList>
    </citation>
    <scope>NUCLEOTIDE SEQUENCE [LARGE SCALE GENOMIC DNA]</scope>
    <source>
        <strain evidence="3">CGMCC 1.15053</strain>
    </source>
</reference>
<dbReference type="PANTHER" id="PTHR39335">
    <property type="entry name" value="BLL4220 PROTEIN"/>
    <property type="match status" value="1"/>
</dbReference>
<comment type="caution">
    <text evidence="2">The sequence shown here is derived from an EMBL/GenBank/DDBJ whole genome shotgun (WGS) entry which is preliminary data.</text>
</comment>
<dbReference type="RefSeq" id="WP_014682958.1">
    <property type="nucleotide sequence ID" value="NZ_JBHSOH010000017.1"/>
</dbReference>
<gene>
    <name evidence="2" type="ORF">ACFPQ6_13315</name>
</gene>
<feature type="signal peptide" evidence="1">
    <location>
        <begin position="1"/>
        <end position="24"/>
    </location>
</feature>
<evidence type="ECO:0000313" key="3">
    <source>
        <dbReference type="Proteomes" id="UP001595979"/>
    </source>
</evidence>
<dbReference type="InterPro" id="IPR005297">
    <property type="entry name" value="Lipoprotein_repeat"/>
</dbReference>
<keyword evidence="3" id="KW-1185">Reference proteome</keyword>
<dbReference type="Proteomes" id="UP001595979">
    <property type="component" value="Unassembled WGS sequence"/>
</dbReference>
<evidence type="ECO:0000256" key="1">
    <source>
        <dbReference type="SAM" id="SignalP"/>
    </source>
</evidence>
<proteinExistence type="predicted"/>
<evidence type="ECO:0000313" key="2">
    <source>
        <dbReference type="EMBL" id="MFC5849288.1"/>
    </source>
</evidence>